<evidence type="ECO:0000313" key="2">
    <source>
        <dbReference type="EMBL" id="MFB9522871.1"/>
    </source>
</evidence>
<dbReference type="InterPro" id="IPR034660">
    <property type="entry name" value="DinB/YfiT-like"/>
</dbReference>
<evidence type="ECO:0000313" key="3">
    <source>
        <dbReference type="Proteomes" id="UP001589718"/>
    </source>
</evidence>
<organism evidence="2 3">
    <name type="scientific">Streptomyces cremeus</name>
    <dbReference type="NCBI Taxonomy" id="66881"/>
    <lineage>
        <taxon>Bacteria</taxon>
        <taxon>Bacillati</taxon>
        <taxon>Actinomycetota</taxon>
        <taxon>Actinomycetes</taxon>
        <taxon>Kitasatosporales</taxon>
        <taxon>Streptomycetaceae</taxon>
        <taxon>Streptomyces</taxon>
    </lineage>
</organism>
<dbReference type="InterPro" id="IPR017517">
    <property type="entry name" value="Maleyloyr_isom"/>
</dbReference>
<dbReference type="Gene3D" id="1.20.120.450">
    <property type="entry name" value="dinb family like domain"/>
    <property type="match status" value="1"/>
</dbReference>
<dbReference type="InterPro" id="IPR017520">
    <property type="entry name" value="CHP03086"/>
</dbReference>
<reference evidence="2 3" key="1">
    <citation type="submission" date="2024-09" db="EMBL/GenBank/DDBJ databases">
        <authorList>
            <person name="Sun Q."/>
            <person name="Mori K."/>
        </authorList>
    </citation>
    <scope>NUCLEOTIDE SEQUENCE [LARGE SCALE GENOMIC DNA]</scope>
    <source>
        <strain evidence="2 3">JCM 4362</strain>
    </source>
</reference>
<accession>A0ABV5PK16</accession>
<dbReference type="NCBIfam" id="TIGR03083">
    <property type="entry name" value="maleylpyruvate isomerase family mycothiol-dependent enzyme"/>
    <property type="match status" value="1"/>
</dbReference>
<evidence type="ECO:0000259" key="1">
    <source>
        <dbReference type="Pfam" id="PF11716"/>
    </source>
</evidence>
<gene>
    <name evidence="2" type="ORF">ACFFTU_23275</name>
</gene>
<protein>
    <submittedName>
        <fullName evidence="2">TIGR03086 family metal-binding protein</fullName>
    </submittedName>
</protein>
<sequence>MNQPEAISTTDPRPALWAAVALAGDTLVAVRPDQLASPTPCPDFTVGRLARHLVAVLRRIALAANGGDTLSAPTVAEDVTDDALPKAWEEAVREARDAWADPAVLARPLTLPFGTLPGAAAALAFTTEFTVHTWDLAAATGLRPAWDPEVVALCTATARRAIPADRRGGAVPFGPVVEVPADAPAVEKLVAWAGRTP</sequence>
<comment type="caution">
    <text evidence="2">The sequence shown here is derived from an EMBL/GenBank/DDBJ whole genome shotgun (WGS) entry which is preliminary data.</text>
</comment>
<keyword evidence="3" id="KW-1185">Reference proteome</keyword>
<dbReference type="InterPro" id="IPR024344">
    <property type="entry name" value="MDMPI_metal-binding"/>
</dbReference>
<dbReference type="NCBIfam" id="TIGR03086">
    <property type="entry name" value="TIGR03086 family metal-binding protein"/>
    <property type="match status" value="1"/>
</dbReference>
<dbReference type="SUPFAM" id="SSF109854">
    <property type="entry name" value="DinB/YfiT-like putative metalloenzymes"/>
    <property type="match status" value="1"/>
</dbReference>
<dbReference type="Proteomes" id="UP001589718">
    <property type="component" value="Unassembled WGS sequence"/>
</dbReference>
<proteinExistence type="predicted"/>
<dbReference type="Pfam" id="PF11716">
    <property type="entry name" value="MDMPI_N"/>
    <property type="match status" value="1"/>
</dbReference>
<feature type="domain" description="Mycothiol-dependent maleylpyruvate isomerase metal-binding" evidence="1">
    <location>
        <begin position="20"/>
        <end position="137"/>
    </location>
</feature>
<name>A0ABV5PK16_STRCM</name>
<dbReference type="EMBL" id="JBHMCR010000015">
    <property type="protein sequence ID" value="MFB9522871.1"/>
    <property type="molecule type" value="Genomic_DNA"/>
</dbReference>
<dbReference type="RefSeq" id="WP_345219460.1">
    <property type="nucleotide sequence ID" value="NZ_BAAAXE010000002.1"/>
</dbReference>